<organism evidence="1 2">
    <name type="scientific">Flavobacterium alvei</name>
    <dbReference type="NCBI Taxonomy" id="2080416"/>
    <lineage>
        <taxon>Bacteria</taxon>
        <taxon>Pseudomonadati</taxon>
        <taxon>Bacteroidota</taxon>
        <taxon>Flavobacteriia</taxon>
        <taxon>Flavobacteriales</taxon>
        <taxon>Flavobacteriaceae</taxon>
        <taxon>Flavobacterium</taxon>
    </lineage>
</organism>
<gene>
    <name evidence="1" type="ORF">C3L50_06955</name>
</gene>
<protein>
    <submittedName>
        <fullName evidence="1">Uncharacterized protein</fullName>
    </submittedName>
</protein>
<dbReference type="AlphaFoldDB" id="A0A2S5ACZ2"/>
<dbReference type="RefSeq" id="WP_103805438.1">
    <property type="nucleotide sequence ID" value="NZ_PQVG01000003.1"/>
</dbReference>
<keyword evidence="2" id="KW-1185">Reference proteome</keyword>
<evidence type="ECO:0000313" key="1">
    <source>
        <dbReference type="EMBL" id="POY40376.1"/>
    </source>
</evidence>
<reference evidence="1 2" key="1">
    <citation type="submission" date="2018-01" db="EMBL/GenBank/DDBJ databases">
        <authorList>
            <person name="Gaut B.S."/>
            <person name="Morton B.R."/>
            <person name="Clegg M.T."/>
            <person name="Duvall M.R."/>
        </authorList>
    </citation>
    <scope>NUCLEOTIDE SEQUENCE [LARGE SCALE GENOMIC DNA]</scope>
    <source>
        <strain evidence="1 2">HR-AY</strain>
    </source>
</reference>
<comment type="caution">
    <text evidence="1">The sequence shown here is derived from an EMBL/GenBank/DDBJ whole genome shotgun (WGS) entry which is preliminary data.</text>
</comment>
<proteinExistence type="predicted"/>
<accession>A0A2S5ACZ2</accession>
<evidence type="ECO:0000313" key="2">
    <source>
        <dbReference type="Proteomes" id="UP000237310"/>
    </source>
</evidence>
<dbReference type="Proteomes" id="UP000237310">
    <property type="component" value="Unassembled WGS sequence"/>
</dbReference>
<dbReference type="EMBL" id="PQVG01000003">
    <property type="protein sequence ID" value="POY40376.1"/>
    <property type="molecule type" value="Genomic_DNA"/>
</dbReference>
<sequence>MENIDDKIQFVINKTINEQYNVVIKHLEDNVFILSPAGKFQAWILTSTIFIYILRKYDIINNQNIMTYTRHIREISAVKYFRLMNESKSYKIKSIGSDFLDNLLMEGNKALNIDKIDSIADCVKNDNFYKEAVEVSISHFYVELDELFNSFITFQKTKKGLIRPLNIFTNLYVFPFFNILVPNDEKEKLISKIYFDIQNESFLSYILEDFITSPFKIYNEILDLINKDKRFIDFLKISIQ</sequence>
<name>A0A2S5ACZ2_9FLAO</name>